<dbReference type="InterPro" id="IPR051169">
    <property type="entry name" value="NADH-Q_oxidoreductase"/>
</dbReference>
<dbReference type="EMBL" id="FNLM01000034">
    <property type="protein sequence ID" value="SDU40882.1"/>
    <property type="molecule type" value="Genomic_DNA"/>
</dbReference>
<sequence length="400" mass="42129">MSITDTTREIPTVTRTRVVVLGAGYAGAMAANRLLRNPDVDVTVVNPQPFFVQRIRLHQFVSGTGDPQVAFDDVLADDIRVVVDTATRIDAGAARVHLASGAHLDYDHLVYAIGTRHRAPEIPGAAEHAWSVSDWAAAQRLRDHLATLDEGDPVVVVGGGLTGIEAAAELAERGFAVKLVCGGAIAPSVGPRARRATLRQLARLGVEVVEEGRATAVDPSRVLVDVDGVEQILPSAATVLTTGFVAPELAADSGLTTDEIGRLHTDDALTSVDDDRIVGAGDAVAVAGMYLRMSCQAAEPLGAQAADAVLARIAGDRPQKVDQAFAAQCTSIGRRAATLQFTKRDDSPARMVATGRLAATAKEIACRGTVWFIRHEAARPGSYRWARGGDLTTTTEPALS</sequence>
<dbReference type="Pfam" id="PF07992">
    <property type="entry name" value="Pyr_redox_2"/>
    <property type="match status" value="1"/>
</dbReference>
<name>A0A1H2I9R9_9ACTN</name>
<dbReference type="PANTHER" id="PTHR42913">
    <property type="entry name" value="APOPTOSIS-INDUCING FACTOR 1"/>
    <property type="match status" value="1"/>
</dbReference>
<dbReference type="InterPro" id="IPR023753">
    <property type="entry name" value="FAD/NAD-binding_dom"/>
</dbReference>
<evidence type="ECO:0000256" key="3">
    <source>
        <dbReference type="ARBA" id="ARBA00022630"/>
    </source>
</evidence>
<dbReference type="SUPFAM" id="SSF51905">
    <property type="entry name" value="FAD/NAD(P)-binding domain"/>
    <property type="match status" value="2"/>
</dbReference>
<evidence type="ECO:0000256" key="5">
    <source>
        <dbReference type="ARBA" id="ARBA00023002"/>
    </source>
</evidence>
<accession>A0A1H2I9R9</accession>
<dbReference type="InterPro" id="IPR036188">
    <property type="entry name" value="FAD/NAD-bd_sf"/>
</dbReference>
<keyword evidence="3" id="KW-0285">Flavoprotein</keyword>
<keyword evidence="4" id="KW-0274">FAD</keyword>
<dbReference type="OrthoDB" id="9784880at2"/>
<protein>
    <submittedName>
        <fullName evidence="7">NADH dehydrogenase</fullName>
    </submittedName>
</protein>
<dbReference type="STRING" id="158898.SAMN04488548_134977"/>
<evidence type="ECO:0000256" key="1">
    <source>
        <dbReference type="ARBA" id="ARBA00001974"/>
    </source>
</evidence>
<dbReference type="AlphaFoldDB" id="A0A1H2I9R9"/>
<comment type="similarity">
    <text evidence="2">Belongs to the NADH dehydrogenase family.</text>
</comment>
<comment type="cofactor">
    <cofactor evidence="1">
        <name>FAD</name>
        <dbReference type="ChEBI" id="CHEBI:57692"/>
    </cofactor>
</comment>
<feature type="domain" description="FAD/NAD(P)-binding" evidence="6">
    <location>
        <begin position="17"/>
        <end position="290"/>
    </location>
</feature>
<evidence type="ECO:0000259" key="6">
    <source>
        <dbReference type="Pfam" id="PF07992"/>
    </source>
</evidence>
<reference evidence="7 8" key="1">
    <citation type="submission" date="2016-10" db="EMBL/GenBank/DDBJ databases">
        <authorList>
            <person name="de Groot N.N."/>
        </authorList>
    </citation>
    <scope>NUCLEOTIDE SEQUENCE [LARGE SCALE GENOMIC DNA]</scope>
    <source>
        <strain evidence="7 8">DSM 44215</strain>
    </source>
</reference>
<keyword evidence="5" id="KW-0560">Oxidoreductase</keyword>
<dbReference type="Gene3D" id="3.50.50.100">
    <property type="match status" value="1"/>
</dbReference>
<dbReference type="GO" id="GO:0019646">
    <property type="term" value="P:aerobic electron transport chain"/>
    <property type="evidence" value="ECO:0007669"/>
    <property type="project" value="TreeGrafter"/>
</dbReference>
<dbReference type="GO" id="GO:0003955">
    <property type="term" value="F:NAD(P)H dehydrogenase (quinone) activity"/>
    <property type="evidence" value="ECO:0007669"/>
    <property type="project" value="TreeGrafter"/>
</dbReference>
<dbReference type="PANTHER" id="PTHR42913:SF3">
    <property type="entry name" value="64 KDA MITOCHONDRIAL NADH DEHYDROGENASE (EUROFUNG)"/>
    <property type="match status" value="1"/>
</dbReference>
<evidence type="ECO:0000313" key="8">
    <source>
        <dbReference type="Proteomes" id="UP000183180"/>
    </source>
</evidence>
<evidence type="ECO:0000256" key="2">
    <source>
        <dbReference type="ARBA" id="ARBA00005272"/>
    </source>
</evidence>
<proteinExistence type="inferred from homology"/>
<evidence type="ECO:0000256" key="4">
    <source>
        <dbReference type="ARBA" id="ARBA00022827"/>
    </source>
</evidence>
<gene>
    <name evidence="7" type="ORF">SAMN04488548_134977</name>
</gene>
<evidence type="ECO:0000313" key="7">
    <source>
        <dbReference type="EMBL" id="SDU40882.1"/>
    </source>
</evidence>
<organism evidence="7 8">
    <name type="scientific">Gordonia westfalica</name>
    <dbReference type="NCBI Taxonomy" id="158898"/>
    <lineage>
        <taxon>Bacteria</taxon>
        <taxon>Bacillati</taxon>
        <taxon>Actinomycetota</taxon>
        <taxon>Actinomycetes</taxon>
        <taxon>Mycobacteriales</taxon>
        <taxon>Gordoniaceae</taxon>
        <taxon>Gordonia</taxon>
    </lineage>
</organism>
<dbReference type="RefSeq" id="WP_074849342.1">
    <property type="nucleotide sequence ID" value="NZ_FNLM01000034.1"/>
</dbReference>
<dbReference type="PRINTS" id="PR00368">
    <property type="entry name" value="FADPNR"/>
</dbReference>
<dbReference type="PRINTS" id="PR00469">
    <property type="entry name" value="PNDRDTASEII"/>
</dbReference>
<dbReference type="Proteomes" id="UP000183180">
    <property type="component" value="Unassembled WGS sequence"/>
</dbReference>